<organism evidence="1 2">
    <name type="scientific">Desulfitobacterium hafniense DP7</name>
    <dbReference type="NCBI Taxonomy" id="537010"/>
    <lineage>
        <taxon>Bacteria</taxon>
        <taxon>Bacillati</taxon>
        <taxon>Bacillota</taxon>
        <taxon>Clostridia</taxon>
        <taxon>Eubacteriales</taxon>
        <taxon>Desulfitobacteriaceae</taxon>
        <taxon>Desulfitobacterium</taxon>
    </lineage>
</organism>
<dbReference type="HOGENOM" id="CLU_3117111_0_0_9"/>
<dbReference type="AlphaFoldDB" id="G9XJW2"/>
<protein>
    <submittedName>
        <fullName evidence="1">Uncharacterized protein</fullName>
    </submittedName>
</protein>
<gene>
    <name evidence="1" type="ORF">HMPREF0322_01243</name>
</gene>
<accession>G9XJW2</accession>
<dbReference type="Proteomes" id="UP000004416">
    <property type="component" value="Unassembled WGS sequence"/>
</dbReference>
<evidence type="ECO:0000313" key="1">
    <source>
        <dbReference type="EMBL" id="EHL07848.1"/>
    </source>
</evidence>
<name>G9XJW2_DESHA</name>
<proteinExistence type="predicted"/>
<comment type="caution">
    <text evidence="1">The sequence shown here is derived from an EMBL/GenBank/DDBJ whole genome shotgun (WGS) entry which is preliminary data.</text>
</comment>
<sequence>MDKKSQANSWGIDCFEPEVLDNTSTIQLLEPLAYFLHYKIHITSPSPLKR</sequence>
<reference evidence="1 2" key="1">
    <citation type="submission" date="2011-08" db="EMBL/GenBank/DDBJ databases">
        <authorList>
            <person name="Weinstock G."/>
            <person name="Sodergren E."/>
            <person name="Clifton S."/>
            <person name="Fulton L."/>
            <person name="Fulton B."/>
            <person name="Courtney L."/>
            <person name="Fronick C."/>
            <person name="Harrison M."/>
            <person name="Strong C."/>
            <person name="Farmer C."/>
            <person name="Delahaunty K."/>
            <person name="Markovic C."/>
            <person name="Hall O."/>
            <person name="Minx P."/>
            <person name="Tomlinson C."/>
            <person name="Mitreva M."/>
            <person name="Hou S."/>
            <person name="Chen J."/>
            <person name="Wollam A."/>
            <person name="Pepin K.H."/>
            <person name="Johnson M."/>
            <person name="Bhonagiri V."/>
            <person name="Zhang X."/>
            <person name="Suruliraj S."/>
            <person name="Warren W."/>
            <person name="Chinwalla A."/>
            <person name="Mardis E.R."/>
            <person name="Wilson R.K."/>
        </authorList>
    </citation>
    <scope>NUCLEOTIDE SEQUENCE [LARGE SCALE GENOMIC DNA]</scope>
    <source>
        <strain evidence="1 2">DP7</strain>
    </source>
</reference>
<evidence type="ECO:0000313" key="2">
    <source>
        <dbReference type="Proteomes" id="UP000004416"/>
    </source>
</evidence>
<dbReference type="EMBL" id="AFZX01000032">
    <property type="protein sequence ID" value="EHL07848.1"/>
    <property type="molecule type" value="Genomic_DNA"/>
</dbReference>